<keyword evidence="1" id="KW-1133">Transmembrane helix</keyword>
<dbReference type="AlphaFoldDB" id="A0A1D7QWY1"/>
<name>A0A1D7QWY1_9BACI</name>
<evidence type="ECO:0000313" key="3">
    <source>
        <dbReference type="Proteomes" id="UP000094463"/>
    </source>
</evidence>
<feature type="transmembrane region" description="Helical" evidence="1">
    <location>
        <begin position="47"/>
        <end position="66"/>
    </location>
</feature>
<keyword evidence="1" id="KW-0472">Membrane</keyword>
<protein>
    <submittedName>
        <fullName evidence="2">Uncharacterized protein</fullName>
    </submittedName>
</protein>
<feature type="transmembrane region" description="Helical" evidence="1">
    <location>
        <begin position="86"/>
        <end position="110"/>
    </location>
</feature>
<accession>A0A1D7QWY1</accession>
<keyword evidence="1" id="KW-0812">Transmembrane</keyword>
<dbReference type="RefSeq" id="WP_069365483.1">
    <property type="nucleotide sequence ID" value="NZ_CP012502.1"/>
</dbReference>
<gene>
    <name evidence="2" type="ORF">BBEV_2153</name>
</gene>
<dbReference type="EMBL" id="CP012502">
    <property type="protein sequence ID" value="AOM83511.1"/>
    <property type="molecule type" value="Genomic_DNA"/>
</dbReference>
<reference evidence="2 3" key="1">
    <citation type="submission" date="2015-08" db="EMBL/GenBank/DDBJ databases">
        <title>The complete genome sequence of Bacillus beveridgei MLTeJB.</title>
        <authorList>
            <person name="Hanson T.E."/>
            <person name="Mesa C."/>
            <person name="Basesman S.M."/>
            <person name="Oremland R.S."/>
        </authorList>
    </citation>
    <scope>NUCLEOTIDE SEQUENCE [LARGE SCALE GENOMIC DNA]</scope>
    <source>
        <strain evidence="2 3">MLTeJB</strain>
    </source>
</reference>
<organism evidence="2 3">
    <name type="scientific">Salisediminibacterium beveridgei</name>
    <dbReference type="NCBI Taxonomy" id="632773"/>
    <lineage>
        <taxon>Bacteria</taxon>
        <taxon>Bacillati</taxon>
        <taxon>Bacillota</taxon>
        <taxon>Bacilli</taxon>
        <taxon>Bacillales</taxon>
        <taxon>Bacillaceae</taxon>
        <taxon>Salisediminibacterium</taxon>
    </lineage>
</organism>
<dbReference type="KEGG" id="bbev:BBEV_2153"/>
<dbReference type="Proteomes" id="UP000094463">
    <property type="component" value="Chromosome"/>
</dbReference>
<dbReference type="OrthoDB" id="2855832at2"/>
<feature type="transmembrane region" description="Helical" evidence="1">
    <location>
        <begin position="116"/>
        <end position="138"/>
    </location>
</feature>
<sequence length="172" mass="19483">MVLSKWHFYQGLTVAALIGIFILAELIRGTMNPGASAQASGQVNSGIPLILFVGIVVGCFYLIFLFETKKENNLFVHDVWRKMPFIVFGVGAVSLIIFMIAFATGPLFHWTQDWGYLIYGLMSYFIFLVFVFVFSVVSKNRDHEERDEKTAHLAYLWTLGLILVPIFLIPPV</sequence>
<evidence type="ECO:0000256" key="1">
    <source>
        <dbReference type="SAM" id="Phobius"/>
    </source>
</evidence>
<keyword evidence="3" id="KW-1185">Reference proteome</keyword>
<feature type="transmembrane region" description="Helical" evidence="1">
    <location>
        <begin position="150"/>
        <end position="169"/>
    </location>
</feature>
<evidence type="ECO:0000313" key="2">
    <source>
        <dbReference type="EMBL" id="AOM83511.1"/>
    </source>
</evidence>
<feature type="transmembrane region" description="Helical" evidence="1">
    <location>
        <begin position="7"/>
        <end position="27"/>
    </location>
</feature>
<dbReference type="STRING" id="632773.BBEV_2153"/>
<proteinExistence type="predicted"/>